<gene>
    <name evidence="2" type="ORF">IGS67_10795</name>
</gene>
<dbReference type="Proteomes" id="UP000642107">
    <property type="component" value="Unassembled WGS sequence"/>
</dbReference>
<evidence type="ECO:0000313" key="3">
    <source>
        <dbReference type="Proteomes" id="UP000642107"/>
    </source>
</evidence>
<name>A0ABR9DSS3_9MICO</name>
<evidence type="ECO:0000313" key="2">
    <source>
        <dbReference type="EMBL" id="MBD9699974.1"/>
    </source>
</evidence>
<comment type="caution">
    <text evidence="2">The sequence shown here is derived from an EMBL/GenBank/DDBJ whole genome shotgun (WGS) entry which is preliminary data.</text>
</comment>
<keyword evidence="3" id="KW-1185">Reference proteome</keyword>
<feature type="chain" id="PRO_5046383865" evidence="1">
    <location>
        <begin position="32"/>
        <end position="280"/>
    </location>
</feature>
<sequence length="280" mass="30440">MKTFTKRAATTLATLALAASGALVATVPAHAAPATFTGASISGLKSKYATSTATYPGRSYSFTVDVAGSADDGSYTDITGDGVGAWYQTYDPKAVKGSHVVKVKTRVSQVSLPRIENPSKVTTGKNTYKLVVNRYTTPGVYELRIPITQRSYDPATREYTDTVRYATKRVTINASTKVSFSDSSFRNYGWTVGKTATFYVTTPAYQHGAKVTLYYKKKGAKKYSKITSKTLKAKKGSYSARAELKTKKLTKAGHLYFKVSGVAYAPGYKTPKIKVTVKRR</sequence>
<evidence type="ECO:0000256" key="1">
    <source>
        <dbReference type="SAM" id="SignalP"/>
    </source>
</evidence>
<dbReference type="EMBL" id="JACZDF010000006">
    <property type="protein sequence ID" value="MBD9699974.1"/>
    <property type="molecule type" value="Genomic_DNA"/>
</dbReference>
<feature type="signal peptide" evidence="1">
    <location>
        <begin position="1"/>
        <end position="31"/>
    </location>
</feature>
<protein>
    <submittedName>
        <fullName evidence="2">Uncharacterized protein</fullName>
    </submittedName>
</protein>
<accession>A0ABR9DSS3</accession>
<reference evidence="2 3" key="1">
    <citation type="submission" date="2020-09" db="EMBL/GenBank/DDBJ databases">
        <title>Flavimobilis rhizosphaerae sp. nov., isolated from rhizosphere soil of Spartina alterniflora.</title>
        <authorList>
            <person name="Hanqin C."/>
        </authorList>
    </citation>
    <scope>NUCLEOTIDE SEQUENCE [LARGE SCALE GENOMIC DNA]</scope>
    <source>
        <strain evidence="2 3">GY 10621</strain>
    </source>
</reference>
<keyword evidence="1" id="KW-0732">Signal</keyword>
<dbReference type="RefSeq" id="WP_192280786.1">
    <property type="nucleotide sequence ID" value="NZ_JACZDF010000006.1"/>
</dbReference>
<proteinExistence type="predicted"/>
<organism evidence="2 3">
    <name type="scientific">Flavimobilis rhizosphaerae</name>
    <dbReference type="NCBI Taxonomy" id="2775421"/>
    <lineage>
        <taxon>Bacteria</taxon>
        <taxon>Bacillati</taxon>
        <taxon>Actinomycetota</taxon>
        <taxon>Actinomycetes</taxon>
        <taxon>Micrococcales</taxon>
        <taxon>Jonesiaceae</taxon>
        <taxon>Flavimobilis</taxon>
    </lineage>
</organism>